<evidence type="ECO:0000256" key="4">
    <source>
        <dbReference type="ARBA" id="ARBA00022833"/>
    </source>
</evidence>
<evidence type="ECO:0000256" key="1">
    <source>
        <dbReference type="ARBA" id="ARBA00022670"/>
    </source>
</evidence>
<dbReference type="EMBL" id="CP001197">
    <property type="protein sequence ID" value="ACL09011.1"/>
    <property type="molecule type" value="Genomic_DNA"/>
</dbReference>
<evidence type="ECO:0000256" key="5">
    <source>
        <dbReference type="ARBA" id="ARBA00023049"/>
    </source>
</evidence>
<dbReference type="InterPro" id="IPR051156">
    <property type="entry name" value="Mito/Outer_Membr_Metalloprot"/>
</dbReference>
<keyword evidence="2" id="KW-0479">Metal-binding</keyword>
<dbReference type="eggNOG" id="COG4783">
    <property type="taxonomic scope" value="Bacteria"/>
</dbReference>
<dbReference type="HOGENOM" id="CLU_029002_5_0_7"/>
<dbReference type="KEGG" id="dvm:DvMF_2068"/>
<keyword evidence="3 6" id="KW-0378">Hydrolase</keyword>
<evidence type="ECO:0000313" key="9">
    <source>
        <dbReference type="EMBL" id="ACL09011.1"/>
    </source>
</evidence>
<evidence type="ECO:0000256" key="2">
    <source>
        <dbReference type="ARBA" id="ARBA00022723"/>
    </source>
</evidence>
<sequence>MQSFVNTSDMNRDADRNPHGAARGVIRMAALALCVLLLGLAGCAKAPYTGRSQLIMYSEADETKMGLAAMQQVLKKEREVTGTPESARVERVGRRIAAVAERPQYRWEFHTIEKDAVNAFCLPGGKVAVYTGLLDLADTDAELAAVVGHEVAHALARHSNEKMSRARMVQVGQLAAMVGVAAASGSSQAAQAVGDGYAGAMNMAVMLPNSREMEYEADHIGLLLMAKAGYDPHAAIEFWQKMLKQAGGKGKSDFMSTHPTEAKRIDALRAMLPEAMRYYRPRDDGGSGGSSGGSAGGNAGGKAAGSAGTAGAGDTAPAGK</sequence>
<dbReference type="PANTHER" id="PTHR22726">
    <property type="entry name" value="METALLOENDOPEPTIDASE OMA1"/>
    <property type="match status" value="1"/>
</dbReference>
<dbReference type="Gene3D" id="3.30.2010.10">
    <property type="entry name" value="Metalloproteases ('zincins'), catalytic domain"/>
    <property type="match status" value="1"/>
</dbReference>
<dbReference type="Pfam" id="PF01435">
    <property type="entry name" value="Peptidase_M48"/>
    <property type="match status" value="1"/>
</dbReference>
<dbReference type="PANTHER" id="PTHR22726:SF1">
    <property type="entry name" value="METALLOENDOPEPTIDASE OMA1, MITOCHONDRIAL"/>
    <property type="match status" value="1"/>
</dbReference>
<comment type="cofactor">
    <cofactor evidence="6">
        <name>Zn(2+)</name>
        <dbReference type="ChEBI" id="CHEBI:29105"/>
    </cofactor>
    <text evidence="6">Binds 1 zinc ion per subunit.</text>
</comment>
<comment type="similarity">
    <text evidence="6">Belongs to the peptidase M48 family.</text>
</comment>
<gene>
    <name evidence="9" type="ordered locus">DvMF_2068</name>
</gene>
<dbReference type="GO" id="GO:0051603">
    <property type="term" value="P:proteolysis involved in protein catabolic process"/>
    <property type="evidence" value="ECO:0007669"/>
    <property type="project" value="TreeGrafter"/>
</dbReference>
<feature type="domain" description="Peptidase M48" evidence="8">
    <location>
        <begin position="86"/>
        <end position="271"/>
    </location>
</feature>
<evidence type="ECO:0000256" key="6">
    <source>
        <dbReference type="RuleBase" id="RU003983"/>
    </source>
</evidence>
<dbReference type="GO" id="GO:0004222">
    <property type="term" value="F:metalloendopeptidase activity"/>
    <property type="evidence" value="ECO:0007669"/>
    <property type="project" value="InterPro"/>
</dbReference>
<evidence type="ECO:0000259" key="8">
    <source>
        <dbReference type="Pfam" id="PF01435"/>
    </source>
</evidence>
<dbReference type="InterPro" id="IPR001915">
    <property type="entry name" value="Peptidase_M48"/>
</dbReference>
<accession>B8DMQ5</accession>
<dbReference type="GO" id="GO:0046872">
    <property type="term" value="F:metal ion binding"/>
    <property type="evidence" value="ECO:0007669"/>
    <property type="project" value="UniProtKB-KW"/>
</dbReference>
<keyword evidence="1 6" id="KW-0645">Protease</keyword>
<dbReference type="STRING" id="883.DvMF_2068"/>
<dbReference type="AlphaFoldDB" id="B8DMQ5"/>
<feature type="region of interest" description="Disordered" evidence="7">
    <location>
        <begin position="279"/>
        <end position="320"/>
    </location>
</feature>
<organism evidence="9">
    <name type="scientific">Nitratidesulfovibrio vulgaris (strain DSM 19637 / Miyazaki F)</name>
    <name type="common">Desulfovibrio vulgaris</name>
    <dbReference type="NCBI Taxonomy" id="883"/>
    <lineage>
        <taxon>Bacteria</taxon>
        <taxon>Pseudomonadati</taxon>
        <taxon>Thermodesulfobacteriota</taxon>
        <taxon>Desulfovibrionia</taxon>
        <taxon>Desulfovibrionales</taxon>
        <taxon>Desulfovibrionaceae</taxon>
        <taxon>Nitratidesulfovibrio</taxon>
    </lineage>
</organism>
<dbReference type="GO" id="GO:0016020">
    <property type="term" value="C:membrane"/>
    <property type="evidence" value="ECO:0007669"/>
    <property type="project" value="TreeGrafter"/>
</dbReference>
<feature type="compositionally biased region" description="Gly residues" evidence="7">
    <location>
        <begin position="286"/>
        <end position="311"/>
    </location>
</feature>
<keyword evidence="5 6" id="KW-0482">Metalloprotease</keyword>
<protein>
    <submittedName>
        <fullName evidence="9">Peptidase M48 Ste24p</fullName>
    </submittedName>
</protein>
<name>B8DMQ5_NITV9</name>
<evidence type="ECO:0000256" key="3">
    <source>
        <dbReference type="ARBA" id="ARBA00022801"/>
    </source>
</evidence>
<keyword evidence="4 6" id="KW-0862">Zinc</keyword>
<proteinExistence type="inferred from homology"/>
<evidence type="ECO:0000256" key="7">
    <source>
        <dbReference type="SAM" id="MobiDB-lite"/>
    </source>
</evidence>
<reference evidence="9" key="1">
    <citation type="submission" date="2008-10" db="EMBL/GenBank/DDBJ databases">
        <title>Complete sequence of Desulfovibrio vulgaris str. 'Miyazaki F'.</title>
        <authorList>
            <person name="Lucas S."/>
            <person name="Copeland A."/>
            <person name="Lapidus A."/>
            <person name="Glavina del Rio T."/>
            <person name="Dalin E."/>
            <person name="Tice H."/>
            <person name="Bruce D."/>
            <person name="Goodwin L."/>
            <person name="Pitluck S."/>
            <person name="Sims D."/>
            <person name="Brettin T."/>
            <person name="Detter J.C."/>
            <person name="Han C."/>
            <person name="Larimer F."/>
            <person name="Land M."/>
            <person name="Hauser L."/>
            <person name="Kyrpides N."/>
            <person name="Mikhailova N."/>
            <person name="Hazen T.C."/>
            <person name="Richardson P."/>
        </authorList>
    </citation>
    <scope>NUCLEOTIDE SEQUENCE</scope>
    <source>
        <strain evidence="9">Miyazaki F</strain>
    </source>
</reference>
<dbReference type="CDD" id="cd07331">
    <property type="entry name" value="M48C_Oma1_like"/>
    <property type="match status" value="1"/>
</dbReference>